<evidence type="ECO:0008006" key="7">
    <source>
        <dbReference type="Google" id="ProtNLM"/>
    </source>
</evidence>
<dbReference type="Pfam" id="PF00501">
    <property type="entry name" value="AMP-binding"/>
    <property type="match status" value="1"/>
</dbReference>
<dbReference type="Pfam" id="PF23562">
    <property type="entry name" value="AMP-binding_C_3"/>
    <property type="match status" value="1"/>
</dbReference>
<dbReference type="InterPro" id="IPR000873">
    <property type="entry name" value="AMP-dep_synth/lig_dom"/>
</dbReference>
<dbReference type="AlphaFoldDB" id="A0A8H7P1C2"/>
<name>A0A8H7P1C2_9APHY</name>
<sequence length="1028" mass="113692">MYTASKVIKERMRTEGAFDNKTVIALLASSDAIPYAIIEMAVIRANFVVFPLSIRNSPAAVAHLLNKAGVKHILTSKEQSIADLVRDALDILKTQYIPVTIPGVSSAFTFEELFLSPSNGLAASEELPHDSRDPDAPTMIMHSSGSTAFPKPIVWSNRRLIEIATYPWYFEREITDLVSSLHSLPFFHGLAFVNVLWAASAGQTLAVFEPRQPPLVPTPDLVFRALQASNCDLVWAVPSFIETWAHNEEYIEWLASHEGLTFGGGPLNKEIGDMLISKGVHIYDAYGCTETGMLNVVYEAEPPIEWDYFRIQKHISIKMLPMGDNTYELVVVANNLHRPAVVNTQVDGVDGYATSDLVVPHPTRPGYWKIVGRTDDQIMHSTGEKASLALTNPGPLEEILRKDPYVSDCIIFGRGRFQAGVLVQPRSEIRLDLSDDARVASFRNKIWPSVEKMNAFAPQHSRIFKEMILIAKPSKPFSYTHKGTVRRAPAIKDYEEEINALYDAVDSSSQSAMEPPAHWDDKSAASFIRTVVEKLVAVLLKDEDDIFQHGCDSLQATWIRNTILRVLRNSAKIDTRQVNSNFVYDYPTISRMASFVLALALGTTDGEDRQPASRADAMRAMVAKYSKDFPIHRGSAAANMESGKVVLITGTTGGLGCYALKELVADPKVARVYAFNRPAKHGQNLYERQKSALVDRGLDASIVDFEKVVLLEGDLSTTHFDLEEKVFEELHTSVTYIIHNAWRVDFSISLASFESNVYGVRALIGFTLTSPLAKPPRLIYTSSIGVFTNIDRDDNLVEASINPDVAIGSGYTESKWVSEEILHNAAASTPLNPVVVRVGQICGALEGSWNAHEWFPSIVQSAVKLGCFPDDERGVAWVPLDVAAQAIVDFMDTPLHIKVVHLNHPRPVPWHSLGVHVAQAFSVPLVPYHEWLAKLEQAAQDVSQAEREGSPTRKALQNLHGIQLLPFYRGLAAKFNVGRLSVGMFQLDVSQAVAASPTLSAPSVSQLGAEHVKNWLAYWRKVGLLAEQ</sequence>
<organism evidence="5 6">
    <name type="scientific">Rhodonia placenta</name>
    <dbReference type="NCBI Taxonomy" id="104341"/>
    <lineage>
        <taxon>Eukaryota</taxon>
        <taxon>Fungi</taxon>
        <taxon>Dikarya</taxon>
        <taxon>Basidiomycota</taxon>
        <taxon>Agaricomycotina</taxon>
        <taxon>Agaricomycetes</taxon>
        <taxon>Polyporales</taxon>
        <taxon>Adustoporiaceae</taxon>
        <taxon>Rhodonia</taxon>
    </lineage>
</organism>
<dbReference type="Gene3D" id="3.40.50.12780">
    <property type="entry name" value="N-terminal domain of ligase-like"/>
    <property type="match status" value="1"/>
</dbReference>
<keyword evidence="1" id="KW-0596">Phosphopantetheine</keyword>
<proteinExistence type="predicted"/>
<reference evidence="5" key="2">
    <citation type="journal article" name="Front. Microbiol.">
        <title>Degradative Capacity of Two Strains of Rhodonia placenta: From Phenotype to Genotype.</title>
        <authorList>
            <person name="Kolle M."/>
            <person name="Horta M.A.C."/>
            <person name="Nowrousian M."/>
            <person name="Ohm R.A."/>
            <person name="Benz J.P."/>
            <person name="Pilgard A."/>
        </authorList>
    </citation>
    <scope>NUCLEOTIDE SEQUENCE</scope>
    <source>
        <strain evidence="5">FPRL280</strain>
    </source>
</reference>
<comment type="caution">
    <text evidence="5">The sequence shown here is derived from an EMBL/GenBank/DDBJ whole genome shotgun (WGS) entry which is preliminary data.</text>
</comment>
<dbReference type="Gene3D" id="3.40.50.720">
    <property type="entry name" value="NAD(P)-binding Rossmann-like Domain"/>
    <property type="match status" value="1"/>
</dbReference>
<gene>
    <name evidence="5" type="ORF">IEO21_05878</name>
</gene>
<feature type="domain" description="Thioester reductase (TE)" evidence="4">
    <location>
        <begin position="648"/>
        <end position="887"/>
    </location>
</feature>
<dbReference type="Pfam" id="PF07993">
    <property type="entry name" value="NAD_binding_4"/>
    <property type="match status" value="1"/>
</dbReference>
<accession>A0A8H7P1C2</accession>
<dbReference type="SUPFAM" id="SSF56801">
    <property type="entry name" value="Acetyl-CoA synthetase-like"/>
    <property type="match status" value="1"/>
</dbReference>
<dbReference type="PANTHER" id="PTHR43439:SF2">
    <property type="entry name" value="ENZYME, PUTATIVE (JCVI)-RELATED"/>
    <property type="match status" value="1"/>
</dbReference>
<dbReference type="SUPFAM" id="SSF51735">
    <property type="entry name" value="NAD(P)-binding Rossmann-fold domains"/>
    <property type="match status" value="1"/>
</dbReference>
<dbReference type="InterPro" id="IPR036291">
    <property type="entry name" value="NAD(P)-bd_dom_sf"/>
</dbReference>
<dbReference type="EMBL" id="JADOXO010000117">
    <property type="protein sequence ID" value="KAF9812923.1"/>
    <property type="molecule type" value="Genomic_DNA"/>
</dbReference>
<evidence type="ECO:0000313" key="5">
    <source>
        <dbReference type="EMBL" id="KAF9812923.1"/>
    </source>
</evidence>
<keyword evidence="2" id="KW-0597">Phosphoprotein</keyword>
<evidence type="ECO:0000256" key="2">
    <source>
        <dbReference type="ARBA" id="ARBA00022553"/>
    </source>
</evidence>
<evidence type="ECO:0000259" key="4">
    <source>
        <dbReference type="Pfam" id="PF07993"/>
    </source>
</evidence>
<dbReference type="InterPro" id="IPR042099">
    <property type="entry name" value="ANL_N_sf"/>
</dbReference>
<dbReference type="PANTHER" id="PTHR43439">
    <property type="entry name" value="PHENYLACETATE-COENZYME A LIGASE"/>
    <property type="match status" value="1"/>
</dbReference>
<evidence type="ECO:0000256" key="1">
    <source>
        <dbReference type="ARBA" id="ARBA00022450"/>
    </source>
</evidence>
<dbReference type="InterPro" id="IPR051414">
    <property type="entry name" value="Adenylate-forming_Reductase"/>
</dbReference>
<evidence type="ECO:0000313" key="6">
    <source>
        <dbReference type="Proteomes" id="UP000639403"/>
    </source>
</evidence>
<evidence type="ECO:0000259" key="3">
    <source>
        <dbReference type="Pfam" id="PF00501"/>
    </source>
</evidence>
<reference evidence="5" key="1">
    <citation type="submission" date="2020-11" db="EMBL/GenBank/DDBJ databases">
        <authorList>
            <person name="Koelle M."/>
            <person name="Horta M.A.C."/>
            <person name="Nowrousian M."/>
            <person name="Ohm R.A."/>
            <person name="Benz P."/>
            <person name="Pilgard A."/>
        </authorList>
    </citation>
    <scope>NUCLEOTIDE SEQUENCE</scope>
    <source>
        <strain evidence="5">FPRL280</strain>
    </source>
</reference>
<dbReference type="InterPro" id="IPR013120">
    <property type="entry name" value="FAR_NAD-bd"/>
</dbReference>
<feature type="domain" description="AMP-dependent synthetase/ligase" evidence="3">
    <location>
        <begin position="32"/>
        <end position="297"/>
    </location>
</feature>
<dbReference type="Proteomes" id="UP000639403">
    <property type="component" value="Unassembled WGS sequence"/>
</dbReference>
<protein>
    <recommendedName>
        <fullName evidence="7">Polyketide synthase phosphopantetheine-binding domain-containing protein</fullName>
    </recommendedName>
</protein>